<accession>A0A8C6CTP9</accession>
<evidence type="ECO:0000313" key="3">
    <source>
        <dbReference type="Proteomes" id="UP000694544"/>
    </source>
</evidence>
<keyword evidence="1" id="KW-0732">Signal</keyword>
<reference evidence="2" key="2">
    <citation type="submission" date="2025-09" db="UniProtKB">
        <authorList>
            <consortium name="Ensembl"/>
        </authorList>
    </citation>
    <scope>IDENTIFICATION</scope>
</reference>
<dbReference type="Proteomes" id="UP000694544">
    <property type="component" value="Unplaced"/>
</dbReference>
<evidence type="ECO:0000313" key="2">
    <source>
        <dbReference type="Ensembl" id="ENSMMSP00000006485.1"/>
    </source>
</evidence>
<feature type="signal peptide" evidence="1">
    <location>
        <begin position="1"/>
        <end position="24"/>
    </location>
</feature>
<dbReference type="Ensembl" id="ENSMMST00000007145.1">
    <property type="protein sequence ID" value="ENSMMSP00000006485.1"/>
    <property type="gene ID" value="ENSMMSG00000004995.1"/>
</dbReference>
<sequence length="59" mass="6687">MTRKRQADSILLLTLLGLSGLVDTVTRTYHIGIVEEYWNYVPQGKNVITGKILSVHFVK</sequence>
<protein>
    <submittedName>
        <fullName evidence="2">Uncharacterized protein</fullName>
    </submittedName>
</protein>
<reference evidence="2" key="1">
    <citation type="submission" date="2025-08" db="UniProtKB">
        <authorList>
            <consortium name="Ensembl"/>
        </authorList>
    </citation>
    <scope>IDENTIFICATION</scope>
</reference>
<evidence type="ECO:0000256" key="1">
    <source>
        <dbReference type="SAM" id="SignalP"/>
    </source>
</evidence>
<name>A0A8C6CTP9_MOSMO</name>
<organism evidence="2 3">
    <name type="scientific">Moschus moschiferus</name>
    <name type="common">Siberian musk deer</name>
    <name type="synonym">Moschus sibiricus</name>
    <dbReference type="NCBI Taxonomy" id="68415"/>
    <lineage>
        <taxon>Eukaryota</taxon>
        <taxon>Metazoa</taxon>
        <taxon>Chordata</taxon>
        <taxon>Craniata</taxon>
        <taxon>Vertebrata</taxon>
        <taxon>Euteleostomi</taxon>
        <taxon>Mammalia</taxon>
        <taxon>Eutheria</taxon>
        <taxon>Laurasiatheria</taxon>
        <taxon>Artiodactyla</taxon>
        <taxon>Ruminantia</taxon>
        <taxon>Pecora</taxon>
        <taxon>Moschidae</taxon>
        <taxon>Moschus</taxon>
    </lineage>
</organism>
<proteinExistence type="predicted"/>
<dbReference type="AlphaFoldDB" id="A0A8C6CTP9"/>
<feature type="chain" id="PRO_5034357358" evidence="1">
    <location>
        <begin position="25"/>
        <end position="59"/>
    </location>
</feature>
<keyword evidence="3" id="KW-1185">Reference proteome</keyword>